<feature type="transmembrane region" description="Helical" evidence="7">
    <location>
        <begin position="44"/>
        <end position="71"/>
    </location>
</feature>
<feature type="transmembrane region" description="Helical" evidence="7">
    <location>
        <begin position="125"/>
        <end position="145"/>
    </location>
</feature>
<dbReference type="InterPro" id="IPR036259">
    <property type="entry name" value="MFS_trans_sf"/>
</dbReference>
<feature type="transmembrane region" description="Helical" evidence="7">
    <location>
        <begin position="411"/>
        <end position="435"/>
    </location>
</feature>
<feature type="transmembrane region" description="Helical" evidence="7">
    <location>
        <begin position="222"/>
        <end position="243"/>
    </location>
</feature>
<keyword evidence="4 7" id="KW-0812">Transmembrane</keyword>
<keyword evidence="6 7" id="KW-0472">Membrane</keyword>
<dbReference type="Pfam" id="PF01733">
    <property type="entry name" value="Nucleoside_tran"/>
    <property type="match status" value="1"/>
</dbReference>
<feature type="transmembrane region" description="Helical" evidence="7">
    <location>
        <begin position="447"/>
        <end position="470"/>
    </location>
</feature>
<comment type="subcellular location">
    <subcellularLocation>
        <location evidence="1">Membrane</location>
        <topology evidence="1">Multi-pass membrane protein</topology>
    </subcellularLocation>
</comment>
<proteinExistence type="inferred from homology"/>
<feature type="transmembrane region" description="Helical" evidence="7">
    <location>
        <begin position="377"/>
        <end position="399"/>
    </location>
</feature>
<dbReference type="SUPFAM" id="SSF103473">
    <property type="entry name" value="MFS general substrate transporter"/>
    <property type="match status" value="1"/>
</dbReference>
<organism evidence="8 9">
    <name type="scientific">Artemia franciscana</name>
    <name type="common">Brine shrimp</name>
    <name type="synonym">Artemia sanfranciscana</name>
    <dbReference type="NCBI Taxonomy" id="6661"/>
    <lineage>
        <taxon>Eukaryota</taxon>
        <taxon>Metazoa</taxon>
        <taxon>Ecdysozoa</taxon>
        <taxon>Arthropoda</taxon>
        <taxon>Crustacea</taxon>
        <taxon>Branchiopoda</taxon>
        <taxon>Anostraca</taxon>
        <taxon>Artemiidae</taxon>
        <taxon>Artemia</taxon>
    </lineage>
</organism>
<accession>A0AA88HAG9</accession>
<keyword evidence="3" id="KW-0813">Transport</keyword>
<feature type="transmembrane region" description="Helical" evidence="7">
    <location>
        <begin position="339"/>
        <end position="357"/>
    </location>
</feature>
<evidence type="ECO:0000256" key="4">
    <source>
        <dbReference type="ARBA" id="ARBA00022692"/>
    </source>
</evidence>
<gene>
    <name evidence="8" type="ORF">QYM36_015526</name>
</gene>
<evidence type="ECO:0000256" key="2">
    <source>
        <dbReference type="ARBA" id="ARBA00007965"/>
    </source>
</evidence>
<evidence type="ECO:0000256" key="7">
    <source>
        <dbReference type="SAM" id="Phobius"/>
    </source>
</evidence>
<keyword evidence="9" id="KW-1185">Reference proteome</keyword>
<sequence>MSEESSRRRAATSRTQQELLSQPVLVDESQPLLQPYLPRDNNNFVYVAFYLLGMATLLPWNFFITINSYWLYKFRDLNNSHYHYGMPKSSLQATFEADLCVTATIPSMIVLFVHGFYGYKVPGKIRIIGGITSVIIIFIVTTALVKINTDPWQDKFFIVTLISVALMNGLGAIFQGGLIGLVGKFPPRYMGAVLGGQGLAGLFAASADIVSIALEADPTQSAFLYFLVADITLVAALISYISISQTTFFKYYEIPHGKRPKLEPYMESAKISSSSSSEGIENASGHEITPGSSKVSYRHIFKKTWMYCVSIWLVFFVTLSIFPSLAVLVEPIQIARGGAWNQVYFTPVACFLLFNFLDYISRPISSVLLWPKMGSKLILVFAIARFLLIPGVMLCNAQPRKYLPVFFENDFAFILIVALLAASNGYLSTLCFIYAPKRVFSEEQEVAASLLTSALSIGITLGTAASSLWVRLL</sequence>
<dbReference type="InterPro" id="IPR034764">
    <property type="entry name" value="ENT1/ENT2"/>
</dbReference>
<evidence type="ECO:0000256" key="3">
    <source>
        <dbReference type="ARBA" id="ARBA00022448"/>
    </source>
</evidence>
<evidence type="ECO:0000256" key="6">
    <source>
        <dbReference type="ARBA" id="ARBA00023136"/>
    </source>
</evidence>
<comment type="caution">
    <text evidence="8">The sequence shown here is derived from an EMBL/GenBank/DDBJ whole genome shotgun (WGS) entry which is preliminary data.</text>
</comment>
<dbReference type="NCBIfam" id="TIGR00939">
    <property type="entry name" value="2a57"/>
    <property type="match status" value="1"/>
</dbReference>
<evidence type="ECO:0000256" key="1">
    <source>
        <dbReference type="ARBA" id="ARBA00004141"/>
    </source>
</evidence>
<reference evidence="8" key="1">
    <citation type="submission" date="2023-07" db="EMBL/GenBank/DDBJ databases">
        <title>Chromosome-level genome assembly of Artemia franciscana.</title>
        <authorList>
            <person name="Jo E."/>
        </authorList>
    </citation>
    <scope>NUCLEOTIDE SEQUENCE</scope>
    <source>
        <tissue evidence="8">Whole body</tissue>
    </source>
</reference>
<dbReference type="GO" id="GO:0005886">
    <property type="term" value="C:plasma membrane"/>
    <property type="evidence" value="ECO:0007669"/>
    <property type="project" value="TreeGrafter"/>
</dbReference>
<dbReference type="GO" id="GO:0015213">
    <property type="term" value="F:uridine transmembrane transporter activity"/>
    <property type="evidence" value="ECO:0007669"/>
    <property type="project" value="UniProtKB-ARBA"/>
</dbReference>
<dbReference type="AlphaFoldDB" id="A0AA88HAG9"/>
<feature type="transmembrane region" description="Helical" evidence="7">
    <location>
        <begin position="91"/>
        <end position="113"/>
    </location>
</feature>
<dbReference type="Proteomes" id="UP001187531">
    <property type="component" value="Unassembled WGS sequence"/>
</dbReference>
<feature type="transmembrane region" description="Helical" evidence="7">
    <location>
        <begin position="189"/>
        <end position="210"/>
    </location>
</feature>
<evidence type="ECO:0000313" key="9">
    <source>
        <dbReference type="Proteomes" id="UP001187531"/>
    </source>
</evidence>
<feature type="transmembrane region" description="Helical" evidence="7">
    <location>
        <begin position="304"/>
        <end position="327"/>
    </location>
</feature>
<protein>
    <recommendedName>
        <fullName evidence="10">Equilibrative nucleoside transporter</fullName>
    </recommendedName>
</protein>
<keyword evidence="5 7" id="KW-1133">Transmembrane helix</keyword>
<evidence type="ECO:0000313" key="8">
    <source>
        <dbReference type="EMBL" id="KAK2707873.1"/>
    </source>
</evidence>
<evidence type="ECO:0000256" key="5">
    <source>
        <dbReference type="ARBA" id="ARBA00022989"/>
    </source>
</evidence>
<dbReference type="InterPro" id="IPR002259">
    <property type="entry name" value="Eqnu_transpt"/>
</dbReference>
<dbReference type="PANTHER" id="PTHR10332">
    <property type="entry name" value="EQUILIBRATIVE NUCLEOSIDE TRANSPORTER"/>
    <property type="match status" value="1"/>
</dbReference>
<evidence type="ECO:0008006" key="10">
    <source>
        <dbReference type="Google" id="ProtNLM"/>
    </source>
</evidence>
<dbReference type="EMBL" id="JAVRJZ010000019">
    <property type="protein sequence ID" value="KAK2707873.1"/>
    <property type="molecule type" value="Genomic_DNA"/>
</dbReference>
<dbReference type="PANTHER" id="PTHR10332:SF88">
    <property type="entry name" value="EQUILIBRATIVE NUCLEOSIDE TRANSPORTER 1, ISOFORM A"/>
    <property type="match status" value="1"/>
</dbReference>
<dbReference type="PRINTS" id="PR01130">
    <property type="entry name" value="DERENTRNSPRT"/>
</dbReference>
<dbReference type="PIRSF" id="PIRSF016379">
    <property type="entry name" value="ENT"/>
    <property type="match status" value="1"/>
</dbReference>
<name>A0AA88HAG9_ARTSF</name>
<feature type="transmembrane region" description="Helical" evidence="7">
    <location>
        <begin position="157"/>
        <end position="182"/>
    </location>
</feature>
<comment type="similarity">
    <text evidence="2">Belongs to the SLC29A/ENT transporter (TC 2.A.57) family.</text>
</comment>